<dbReference type="EMBL" id="CP117417">
    <property type="protein sequence ID" value="WCT78383.1"/>
    <property type="molecule type" value="Genomic_DNA"/>
</dbReference>
<evidence type="ECO:0000256" key="5">
    <source>
        <dbReference type="ARBA" id="ARBA00022692"/>
    </source>
</evidence>
<evidence type="ECO:0000256" key="10">
    <source>
        <dbReference type="ARBA" id="ARBA00023136"/>
    </source>
</evidence>
<evidence type="ECO:0000313" key="14">
    <source>
        <dbReference type="EMBL" id="WCT78383.1"/>
    </source>
</evidence>
<dbReference type="PANTHER" id="PTHR31462:SF5">
    <property type="entry name" value="ENDOSOMAL_LYSOSOMAL PROTON CHANNEL TMEM175"/>
    <property type="match status" value="1"/>
</dbReference>
<keyword evidence="11" id="KW-0407">Ion channel</keyword>
<evidence type="ECO:0000256" key="11">
    <source>
        <dbReference type="ARBA" id="ARBA00023303"/>
    </source>
</evidence>
<protein>
    <submittedName>
        <fullName evidence="14">TMEM175 family protein</fullName>
    </submittedName>
</protein>
<keyword evidence="7" id="KW-0630">Potassium</keyword>
<evidence type="ECO:0000256" key="1">
    <source>
        <dbReference type="ARBA" id="ARBA00004141"/>
    </source>
</evidence>
<evidence type="ECO:0000256" key="7">
    <source>
        <dbReference type="ARBA" id="ARBA00022958"/>
    </source>
</evidence>
<evidence type="ECO:0000313" key="15">
    <source>
        <dbReference type="Proteomes" id="UP001218231"/>
    </source>
</evidence>
<comment type="similarity">
    <text evidence="2">Belongs to the TMEM175 family.</text>
</comment>
<accession>A0ABY7TZG2</accession>
<evidence type="ECO:0000256" key="4">
    <source>
        <dbReference type="ARBA" id="ARBA00022538"/>
    </source>
</evidence>
<keyword evidence="4" id="KW-0633">Potassium transport</keyword>
<evidence type="ECO:0000256" key="12">
    <source>
        <dbReference type="ARBA" id="ARBA00034430"/>
    </source>
</evidence>
<evidence type="ECO:0000256" key="3">
    <source>
        <dbReference type="ARBA" id="ARBA00022448"/>
    </source>
</evidence>
<feature type="transmembrane region" description="Helical" evidence="13">
    <location>
        <begin position="83"/>
        <end position="103"/>
    </location>
</feature>
<dbReference type="Pfam" id="PF06736">
    <property type="entry name" value="TMEM175"/>
    <property type="match status" value="1"/>
</dbReference>
<feature type="transmembrane region" description="Helical" evidence="13">
    <location>
        <begin position="17"/>
        <end position="36"/>
    </location>
</feature>
<gene>
    <name evidence="14" type="ORF">PQ457_05270</name>
</gene>
<comment type="catalytic activity">
    <reaction evidence="12">
        <text>K(+)(in) = K(+)(out)</text>
        <dbReference type="Rhea" id="RHEA:29463"/>
        <dbReference type="ChEBI" id="CHEBI:29103"/>
    </reaction>
</comment>
<evidence type="ECO:0000256" key="6">
    <source>
        <dbReference type="ARBA" id="ARBA00022826"/>
    </source>
</evidence>
<comment type="subcellular location">
    <subcellularLocation>
        <location evidence="1">Membrane</location>
        <topology evidence="1">Multi-pass membrane protein</topology>
    </subcellularLocation>
</comment>
<dbReference type="Proteomes" id="UP001218231">
    <property type="component" value="Chromosome"/>
</dbReference>
<dbReference type="PANTHER" id="PTHR31462">
    <property type="entry name" value="ENDOSOMAL/LYSOSOMAL POTASSIUM CHANNEL TMEM175"/>
    <property type="match status" value="1"/>
</dbReference>
<keyword evidence="6" id="KW-0631">Potassium channel</keyword>
<dbReference type="RefSeq" id="WP_273618708.1">
    <property type="nucleotide sequence ID" value="NZ_CP103868.1"/>
</dbReference>
<feature type="transmembrane region" description="Helical" evidence="13">
    <location>
        <begin position="48"/>
        <end position="67"/>
    </location>
</feature>
<keyword evidence="15" id="KW-1185">Reference proteome</keyword>
<keyword evidence="9" id="KW-0406">Ion transport</keyword>
<organism evidence="14 15">
    <name type="scientific">Novosphingobium humi</name>
    <dbReference type="NCBI Taxonomy" id="2282397"/>
    <lineage>
        <taxon>Bacteria</taxon>
        <taxon>Pseudomonadati</taxon>
        <taxon>Pseudomonadota</taxon>
        <taxon>Alphaproteobacteria</taxon>
        <taxon>Sphingomonadales</taxon>
        <taxon>Sphingomonadaceae</taxon>
        <taxon>Novosphingobium</taxon>
    </lineage>
</organism>
<keyword evidence="3" id="KW-0813">Transport</keyword>
<feature type="transmembrane region" description="Helical" evidence="13">
    <location>
        <begin position="160"/>
        <end position="190"/>
    </location>
</feature>
<keyword evidence="10 13" id="KW-0472">Membrane</keyword>
<keyword evidence="8 13" id="KW-1133">Transmembrane helix</keyword>
<name>A0ABY7TZG2_9SPHN</name>
<reference evidence="14 15" key="1">
    <citation type="submission" date="2023-02" db="EMBL/GenBank/DDBJ databases">
        <title>Genome sequence of Novosphingobium humi KACC 19094.</title>
        <authorList>
            <person name="Kim S."/>
            <person name="Heo J."/>
            <person name="Kwon S.-W."/>
        </authorList>
    </citation>
    <scope>NUCLEOTIDE SEQUENCE [LARGE SCALE GENOMIC DNA]</scope>
    <source>
        <strain evidence="14 15">KACC 19094</strain>
    </source>
</reference>
<sequence>MSNSELESRGSIGRIEAFSDGVLAIIVTIMVLELHAPAEEGWQPLLRLWPVFLAYVLSFTYVAIYWVNHHRLLAHATRVTNRLVWNNMGLLFTLSLVPFATAYLGEHHFSKDATMLYLGVMLTPAVCYLPLQADVRRHGHRTPIAEAYYRTSMRKGLVSTLLYMAGLGLALWHPWAGIACAGAVAVLWFLPAGPVDRLFEACGGA</sequence>
<keyword evidence="5 13" id="KW-0812">Transmembrane</keyword>
<evidence type="ECO:0000256" key="13">
    <source>
        <dbReference type="SAM" id="Phobius"/>
    </source>
</evidence>
<dbReference type="InterPro" id="IPR010617">
    <property type="entry name" value="TMEM175-like"/>
</dbReference>
<feature type="transmembrane region" description="Helical" evidence="13">
    <location>
        <begin position="115"/>
        <end position="131"/>
    </location>
</feature>
<evidence type="ECO:0000256" key="2">
    <source>
        <dbReference type="ARBA" id="ARBA00006920"/>
    </source>
</evidence>
<proteinExistence type="inferred from homology"/>
<evidence type="ECO:0000256" key="8">
    <source>
        <dbReference type="ARBA" id="ARBA00022989"/>
    </source>
</evidence>
<evidence type="ECO:0000256" key="9">
    <source>
        <dbReference type="ARBA" id="ARBA00023065"/>
    </source>
</evidence>